<evidence type="ECO:0000256" key="6">
    <source>
        <dbReference type="ARBA" id="ARBA00023326"/>
    </source>
</evidence>
<sequence>MPFPSRGRAACAAFTAALLTLTALRPLTAAADPDEPDDGLGPAAPGEFKALQDTSGGLGLPERALVQAAGQARRVHGLKVPWRSEGPDNVGGRVTGVAVDPRHAGTVYVAAASGGLWKSTDRGRTLVATWPESYPQAIGAVATASDGSIYVGTGEANPGGGSITYEGDGVYRSTDGGRTWKNVGLAHSATISLISIDPADPKRIFVAATGSLFRPGGERGVYRSTDAGRSWTRTLNGANDTTGANDVVIDPKNPRRVWATLWDRRREPDLRRYGGTGSGLYRSGDGGTTWKRLENVTAPTPGDDVGLKSDPRLGRIGVGVAPSRPDRVYVQTSTYSQFGNHLGFYVSDDGGDSFATGALPDGDVPYWWTGHVWVDPADPDHLFTPSASLRESVNGGKSWTVNDGMHPDHHAMIWDPKVPGRIYEGNDGGIYRSDDNGKSDSWVTAVNHPFTQFYGLTTSAQDATRIAGGAQDNGSVRTWGGPRWNEFNGGDGEANIIDPANQEIVYSCYQFGSCSRSADGGDTLTDFRGLADDDRYNWFSPVALQPAATGTVYLGSDRLYRSTNGLDYAPISPDLTGGPGRDEVYPFGTLTTVAPSASDPATILVGSDDGRISITRDDGKTWNLLLKDQPWVTRVAVDPRDARRAFATLSGYRTQGTGGHVLRTADGGRHWQDVTGNLPQAPVNDVVIGPAGVLLVATDVGVFAGAPAGRTWVRLGDLPLAPVNDIEYNARSGRLLAATFGRGVYSTQITRAVTTAVLH</sequence>
<feature type="region of interest" description="Disordered" evidence="8">
    <location>
        <begin position="29"/>
        <end position="54"/>
    </location>
</feature>
<name>A0A939PG10_9ACTN</name>
<evidence type="ECO:0000256" key="2">
    <source>
        <dbReference type="ARBA" id="ARBA00022737"/>
    </source>
</evidence>
<evidence type="ECO:0000259" key="10">
    <source>
        <dbReference type="Pfam" id="PF15902"/>
    </source>
</evidence>
<evidence type="ECO:0000256" key="5">
    <source>
        <dbReference type="ARBA" id="ARBA00023295"/>
    </source>
</evidence>
<dbReference type="AlphaFoldDB" id="A0A939PG10"/>
<evidence type="ECO:0000256" key="4">
    <source>
        <dbReference type="ARBA" id="ARBA00023277"/>
    </source>
</evidence>
<dbReference type="Pfam" id="PF15902">
    <property type="entry name" value="Sortilin-Vps10"/>
    <property type="match status" value="1"/>
</dbReference>
<reference evidence="11" key="1">
    <citation type="submission" date="2021-03" db="EMBL/GenBank/DDBJ databases">
        <authorList>
            <person name="Kanchanasin P."/>
            <person name="Saeng-In P."/>
            <person name="Phongsopitanun W."/>
            <person name="Yuki M."/>
            <person name="Kudo T."/>
            <person name="Ohkuma M."/>
            <person name="Tanasupawat S."/>
        </authorList>
    </citation>
    <scope>NUCLEOTIDE SEQUENCE</scope>
    <source>
        <strain evidence="11">GKU 128</strain>
    </source>
</reference>
<dbReference type="GO" id="GO:0000272">
    <property type="term" value="P:polysaccharide catabolic process"/>
    <property type="evidence" value="ECO:0007669"/>
    <property type="project" value="UniProtKB-KW"/>
</dbReference>
<dbReference type="PANTHER" id="PTHR43739">
    <property type="entry name" value="XYLOGLUCANASE (EUROFUNG)"/>
    <property type="match status" value="1"/>
</dbReference>
<feature type="chain" id="PRO_5037013568" description="Sortilin N-terminal domain-containing protein" evidence="9">
    <location>
        <begin position="32"/>
        <end position="759"/>
    </location>
</feature>
<dbReference type="Gene3D" id="2.130.10.10">
    <property type="entry name" value="YVTN repeat-like/Quinoprotein amine dehydrogenase"/>
    <property type="match status" value="4"/>
</dbReference>
<evidence type="ECO:0000256" key="9">
    <source>
        <dbReference type="SAM" id="SignalP"/>
    </source>
</evidence>
<dbReference type="GO" id="GO:0016798">
    <property type="term" value="F:hydrolase activity, acting on glycosyl bonds"/>
    <property type="evidence" value="ECO:0007669"/>
    <property type="project" value="UniProtKB-KW"/>
</dbReference>
<evidence type="ECO:0000256" key="1">
    <source>
        <dbReference type="ARBA" id="ARBA00022729"/>
    </source>
</evidence>
<dbReference type="Proteomes" id="UP000669179">
    <property type="component" value="Unassembled WGS sequence"/>
</dbReference>
<evidence type="ECO:0000256" key="7">
    <source>
        <dbReference type="ARBA" id="ARBA00037986"/>
    </source>
</evidence>
<evidence type="ECO:0000313" key="12">
    <source>
        <dbReference type="Proteomes" id="UP000669179"/>
    </source>
</evidence>
<dbReference type="PANTHER" id="PTHR43739:SF2">
    <property type="entry name" value="OLIGOXYLOGLUCAN-REDUCING END-SPECIFIC XYLOGLUCANASE-RELATED"/>
    <property type="match status" value="1"/>
</dbReference>
<keyword evidence="2" id="KW-0677">Repeat</keyword>
<dbReference type="CDD" id="cd15482">
    <property type="entry name" value="Sialidase_non-viral"/>
    <property type="match status" value="1"/>
</dbReference>
<proteinExistence type="inferred from homology"/>
<dbReference type="EMBL" id="JAGEOJ010000006">
    <property type="protein sequence ID" value="MBO2448519.1"/>
    <property type="molecule type" value="Genomic_DNA"/>
</dbReference>
<comment type="caution">
    <text evidence="11">The sequence shown here is derived from an EMBL/GenBank/DDBJ whole genome shotgun (WGS) entry which is preliminary data.</text>
</comment>
<gene>
    <name evidence="11" type="ORF">J4573_15560</name>
</gene>
<dbReference type="GO" id="GO:0010411">
    <property type="term" value="P:xyloglucan metabolic process"/>
    <property type="evidence" value="ECO:0007669"/>
    <property type="project" value="TreeGrafter"/>
</dbReference>
<feature type="signal peptide" evidence="9">
    <location>
        <begin position="1"/>
        <end position="31"/>
    </location>
</feature>
<dbReference type="RefSeq" id="WP_208256196.1">
    <property type="nucleotide sequence ID" value="NZ_JAGEOJ010000006.1"/>
</dbReference>
<keyword evidence="6" id="KW-0624">Polysaccharide degradation</keyword>
<organism evidence="11 12">
    <name type="scientific">Actinomadura barringtoniae</name>
    <dbReference type="NCBI Taxonomy" id="1427535"/>
    <lineage>
        <taxon>Bacteria</taxon>
        <taxon>Bacillati</taxon>
        <taxon>Actinomycetota</taxon>
        <taxon>Actinomycetes</taxon>
        <taxon>Streptosporangiales</taxon>
        <taxon>Thermomonosporaceae</taxon>
        <taxon>Actinomadura</taxon>
    </lineage>
</organism>
<evidence type="ECO:0000313" key="11">
    <source>
        <dbReference type="EMBL" id="MBO2448519.1"/>
    </source>
</evidence>
<dbReference type="InterPro" id="IPR015943">
    <property type="entry name" value="WD40/YVTN_repeat-like_dom_sf"/>
</dbReference>
<protein>
    <recommendedName>
        <fullName evidence="10">Sortilin N-terminal domain-containing protein</fullName>
    </recommendedName>
</protein>
<evidence type="ECO:0000256" key="3">
    <source>
        <dbReference type="ARBA" id="ARBA00022801"/>
    </source>
</evidence>
<dbReference type="SUPFAM" id="SSF110296">
    <property type="entry name" value="Oligoxyloglucan reducing end-specific cellobiohydrolase"/>
    <property type="match status" value="3"/>
</dbReference>
<keyword evidence="4" id="KW-0119">Carbohydrate metabolism</keyword>
<evidence type="ECO:0000256" key="8">
    <source>
        <dbReference type="SAM" id="MobiDB-lite"/>
    </source>
</evidence>
<keyword evidence="12" id="KW-1185">Reference proteome</keyword>
<keyword evidence="3" id="KW-0378">Hydrolase</keyword>
<dbReference type="InterPro" id="IPR031778">
    <property type="entry name" value="Sortilin_N"/>
</dbReference>
<keyword evidence="1 9" id="KW-0732">Signal</keyword>
<feature type="domain" description="Sortilin N-terminal" evidence="10">
    <location>
        <begin position="170"/>
        <end position="295"/>
    </location>
</feature>
<comment type="similarity">
    <text evidence="7">Belongs to the glycosyl hydrolase 74 family.</text>
</comment>
<keyword evidence="5" id="KW-0326">Glycosidase</keyword>
<accession>A0A939PG10</accession>
<dbReference type="InterPro" id="IPR052025">
    <property type="entry name" value="Xyloglucanase_GH74"/>
</dbReference>